<feature type="domain" description="ABC transporter" evidence="9">
    <location>
        <begin position="319"/>
        <end position="514"/>
    </location>
</feature>
<dbReference type="CDD" id="cd03228">
    <property type="entry name" value="ABCC_MRP_Like"/>
    <property type="match status" value="1"/>
</dbReference>
<dbReference type="Pfam" id="PF00664">
    <property type="entry name" value="ABC_membrane"/>
    <property type="match status" value="1"/>
</dbReference>
<feature type="transmembrane region" description="Helical" evidence="8">
    <location>
        <begin position="9"/>
        <end position="30"/>
    </location>
</feature>
<dbReference type="Proteomes" id="UP000464317">
    <property type="component" value="Chromosome"/>
</dbReference>
<dbReference type="InterPro" id="IPR039421">
    <property type="entry name" value="Type_1_exporter"/>
</dbReference>
<dbReference type="AlphaFoldDB" id="A0A809SF89"/>
<feature type="transmembrane region" description="Helical" evidence="8">
    <location>
        <begin position="152"/>
        <end position="175"/>
    </location>
</feature>
<feature type="domain" description="ABC transmembrane type-1" evidence="10">
    <location>
        <begin position="12"/>
        <end position="293"/>
    </location>
</feature>
<dbReference type="GO" id="GO:0034040">
    <property type="term" value="F:ATPase-coupled lipid transmembrane transporter activity"/>
    <property type="evidence" value="ECO:0007669"/>
    <property type="project" value="TreeGrafter"/>
</dbReference>
<evidence type="ECO:0000259" key="9">
    <source>
        <dbReference type="PROSITE" id="PS50893"/>
    </source>
</evidence>
<evidence type="ECO:0000256" key="5">
    <source>
        <dbReference type="ARBA" id="ARBA00022840"/>
    </source>
</evidence>
<sequence length="516" mass="60745">MKKYFNKKILLLFISLFYFLVVISSSLIIFFTTELISNLQSHNQTKVNLYIILITVFVVIFIISSFMNLLWKNKWNYYINLNLNNDVINKISTLTSLEVEKNDQGKYLSWIKFRIPEIRKLVFNMLFSTTLNFLTNLITLILLFIVSWKLSLIGLSILFMSFILPIFLSVIAGSIHNKFNKEQEKIMSLFTNVFKGFEMLFYLGKEEKILLFIDNLILRLIKSIDKKQSKVIFIELLSSSVQQLSNTLFLFLIGYFILFLNEPISSLFVLPSLFLNFSINLREFLFLLQNVISYKTYIKEFSNYSLPNNNFEKIQINEIRFENLSFKYNEDYVFKDFNFTFLKNKKYAIIGKSGSGKSTLIKILLKQINNYEGNIYINNKNLKEIHTNDLINSLTFLDTSENLFYDSIYNNITLWEENQFEKAINSLEKADLKDLDINLTIDENQNLSTGQKQKINFARFFYRNHNTLITDESFSNIDKDSVKRILSNLKETLLINITHNIVDSSLYDEVINIERN</sequence>
<evidence type="ECO:0000256" key="2">
    <source>
        <dbReference type="ARBA" id="ARBA00005417"/>
    </source>
</evidence>
<dbReference type="GO" id="GO:0005886">
    <property type="term" value="C:plasma membrane"/>
    <property type="evidence" value="ECO:0007669"/>
    <property type="project" value="UniProtKB-SubCell"/>
</dbReference>
<dbReference type="SUPFAM" id="SSF52540">
    <property type="entry name" value="P-loop containing nucleoside triphosphate hydrolases"/>
    <property type="match status" value="1"/>
</dbReference>
<reference evidence="11 12" key="1">
    <citation type="submission" date="2020-01" db="EMBL/GenBank/DDBJ databases">
        <title>Complete genome sequence of Mycoplasma felis strain Myco-2.</title>
        <authorList>
            <person name="Kinoshita Y."/>
            <person name="Niwa H."/>
            <person name="Uchida-Fujii E."/>
            <person name="Nukada T."/>
        </authorList>
    </citation>
    <scope>NUCLEOTIDE SEQUENCE [LARGE SCALE GENOMIC DNA]</scope>
    <source>
        <strain evidence="11 12">Myco-2</strain>
    </source>
</reference>
<dbReference type="PROSITE" id="PS50893">
    <property type="entry name" value="ABC_TRANSPORTER_2"/>
    <property type="match status" value="1"/>
</dbReference>
<dbReference type="SUPFAM" id="SSF90123">
    <property type="entry name" value="ABC transporter transmembrane region"/>
    <property type="match status" value="1"/>
</dbReference>
<dbReference type="PROSITE" id="PS50929">
    <property type="entry name" value="ABC_TM1F"/>
    <property type="match status" value="1"/>
</dbReference>
<evidence type="ECO:0000256" key="1">
    <source>
        <dbReference type="ARBA" id="ARBA00004651"/>
    </source>
</evidence>
<protein>
    <submittedName>
        <fullName evidence="11">Substrate ABC transporter permease</fullName>
    </submittedName>
</protein>
<gene>
    <name evidence="11" type="ORF">JPM2_7110</name>
</gene>
<dbReference type="InterPro" id="IPR036640">
    <property type="entry name" value="ABC1_TM_sf"/>
</dbReference>
<keyword evidence="7 8" id="KW-0472">Membrane</keyword>
<keyword evidence="5" id="KW-0067">ATP-binding</keyword>
<evidence type="ECO:0000256" key="7">
    <source>
        <dbReference type="ARBA" id="ARBA00023136"/>
    </source>
</evidence>
<dbReference type="Pfam" id="PF00005">
    <property type="entry name" value="ABC_tran"/>
    <property type="match status" value="1"/>
</dbReference>
<dbReference type="InterPro" id="IPR003593">
    <property type="entry name" value="AAA+_ATPase"/>
</dbReference>
<dbReference type="GO" id="GO:0005524">
    <property type="term" value="F:ATP binding"/>
    <property type="evidence" value="ECO:0007669"/>
    <property type="project" value="UniProtKB-KW"/>
</dbReference>
<dbReference type="SMART" id="SM00382">
    <property type="entry name" value="AAA"/>
    <property type="match status" value="1"/>
</dbReference>
<evidence type="ECO:0000256" key="8">
    <source>
        <dbReference type="SAM" id="Phobius"/>
    </source>
</evidence>
<dbReference type="Gene3D" id="1.20.1560.10">
    <property type="entry name" value="ABC transporter type 1, transmembrane domain"/>
    <property type="match status" value="1"/>
</dbReference>
<keyword evidence="12" id="KW-1185">Reference proteome</keyword>
<dbReference type="KEGG" id="mfel:JPM2_7110"/>
<proteinExistence type="inferred from homology"/>
<keyword evidence="3 8" id="KW-0812">Transmembrane</keyword>
<keyword evidence="6 8" id="KW-1133">Transmembrane helix</keyword>
<evidence type="ECO:0000256" key="6">
    <source>
        <dbReference type="ARBA" id="ARBA00022989"/>
    </source>
</evidence>
<comment type="similarity">
    <text evidence="2">Belongs to the ABC transporter superfamily.</text>
</comment>
<dbReference type="GO" id="GO:0016887">
    <property type="term" value="F:ATP hydrolysis activity"/>
    <property type="evidence" value="ECO:0007669"/>
    <property type="project" value="InterPro"/>
</dbReference>
<dbReference type="GO" id="GO:0140359">
    <property type="term" value="F:ABC-type transporter activity"/>
    <property type="evidence" value="ECO:0007669"/>
    <property type="project" value="InterPro"/>
</dbReference>
<comment type="subcellular location">
    <subcellularLocation>
        <location evidence="1">Cell membrane</location>
        <topology evidence="1">Multi-pass membrane protein</topology>
    </subcellularLocation>
</comment>
<dbReference type="InterPro" id="IPR011527">
    <property type="entry name" value="ABC1_TM_dom"/>
</dbReference>
<evidence type="ECO:0000313" key="12">
    <source>
        <dbReference type="Proteomes" id="UP000464317"/>
    </source>
</evidence>
<evidence type="ECO:0000259" key="10">
    <source>
        <dbReference type="PROSITE" id="PS50929"/>
    </source>
</evidence>
<name>A0A809SF89_9BACT</name>
<feature type="transmembrane region" description="Helical" evidence="8">
    <location>
        <begin position="50"/>
        <end position="71"/>
    </location>
</feature>
<dbReference type="PANTHER" id="PTHR24221">
    <property type="entry name" value="ATP-BINDING CASSETTE SUB-FAMILY B"/>
    <property type="match status" value="1"/>
</dbReference>
<dbReference type="EMBL" id="AP022325">
    <property type="protein sequence ID" value="BBU48018.1"/>
    <property type="molecule type" value="Genomic_DNA"/>
</dbReference>
<dbReference type="PANTHER" id="PTHR24221:SF654">
    <property type="entry name" value="ATP-BINDING CASSETTE SUB-FAMILY B MEMBER 6"/>
    <property type="match status" value="1"/>
</dbReference>
<evidence type="ECO:0000256" key="4">
    <source>
        <dbReference type="ARBA" id="ARBA00022741"/>
    </source>
</evidence>
<dbReference type="RefSeq" id="WP_161553397.1">
    <property type="nucleotide sequence ID" value="NZ_AP022325.1"/>
</dbReference>
<evidence type="ECO:0000313" key="11">
    <source>
        <dbReference type="EMBL" id="BBU48018.1"/>
    </source>
</evidence>
<dbReference type="InterPro" id="IPR027417">
    <property type="entry name" value="P-loop_NTPase"/>
</dbReference>
<keyword evidence="4" id="KW-0547">Nucleotide-binding</keyword>
<feature type="transmembrane region" description="Helical" evidence="8">
    <location>
        <begin position="121"/>
        <end position="146"/>
    </location>
</feature>
<evidence type="ECO:0000256" key="3">
    <source>
        <dbReference type="ARBA" id="ARBA00022692"/>
    </source>
</evidence>
<organism evidence="11 12">
    <name type="scientific">Mycoplasmopsis felis</name>
    <dbReference type="NCBI Taxonomy" id="33923"/>
    <lineage>
        <taxon>Bacteria</taxon>
        <taxon>Bacillati</taxon>
        <taxon>Mycoplasmatota</taxon>
        <taxon>Mycoplasmoidales</taxon>
        <taxon>Metamycoplasmataceae</taxon>
        <taxon>Mycoplasmopsis</taxon>
    </lineage>
</organism>
<dbReference type="InterPro" id="IPR003439">
    <property type="entry name" value="ABC_transporter-like_ATP-bd"/>
</dbReference>
<accession>A0A809SF89</accession>
<dbReference type="Gene3D" id="3.40.50.300">
    <property type="entry name" value="P-loop containing nucleotide triphosphate hydrolases"/>
    <property type="match status" value="1"/>
</dbReference>